<name>A0A7Z0RVS1_9GAMM</name>
<reference evidence="1 2" key="1">
    <citation type="journal article" date="2015" name="Int. J. Syst. Evol. Microbiol.">
        <title>Halomonas salicampi sp. nov., a halotolerant and alkalitolerant bacterium isolated from a saltern soil.</title>
        <authorList>
            <person name="Lee J.C."/>
            <person name="Kim Y.S."/>
            <person name="Yun B.S."/>
            <person name="Whang K.S."/>
        </authorList>
    </citation>
    <scope>NUCLEOTIDE SEQUENCE [LARGE SCALE GENOMIC DNA]</scope>
    <source>
        <strain evidence="1 2">BH103</strain>
    </source>
</reference>
<dbReference type="EMBL" id="JACCDF010000013">
    <property type="protein sequence ID" value="NYS61899.1"/>
    <property type="molecule type" value="Genomic_DNA"/>
</dbReference>
<comment type="caution">
    <text evidence="1">The sequence shown here is derived from an EMBL/GenBank/DDBJ whole genome shotgun (WGS) entry which is preliminary data.</text>
</comment>
<evidence type="ECO:0000313" key="2">
    <source>
        <dbReference type="Proteomes" id="UP000586119"/>
    </source>
</evidence>
<dbReference type="Proteomes" id="UP000586119">
    <property type="component" value="Unassembled WGS sequence"/>
</dbReference>
<keyword evidence="2" id="KW-1185">Reference proteome</keyword>
<evidence type="ECO:0000313" key="1">
    <source>
        <dbReference type="EMBL" id="NYS61899.1"/>
    </source>
</evidence>
<proteinExistence type="predicted"/>
<gene>
    <name evidence="1" type="ORF">HZS81_14160</name>
</gene>
<organism evidence="1 2">
    <name type="scientific">Vreelandella salicampi</name>
    <dbReference type="NCBI Taxonomy" id="1449798"/>
    <lineage>
        <taxon>Bacteria</taxon>
        <taxon>Pseudomonadati</taxon>
        <taxon>Pseudomonadota</taxon>
        <taxon>Gammaproteobacteria</taxon>
        <taxon>Oceanospirillales</taxon>
        <taxon>Halomonadaceae</taxon>
        <taxon>Vreelandella</taxon>
    </lineage>
</organism>
<sequence length="154" mass="17947">MSEWTCDTCGGRITEAKDGWVEWLYEHDSDREYGLRLVHHRPASPRPGGCQYDGREEFARSRSSVKDLELPFFLSPDGLMQLLQMVSDGRFSDREEVLEMIKRLHVPGYEKAHRHLEAAVAEGVYEPNAPLMYPFQDQIQLANAWIDREREKEH</sequence>
<accession>A0A7Z0RVS1</accession>
<dbReference type="AlphaFoldDB" id="A0A7Z0RVS1"/>
<dbReference type="RefSeq" id="WP_179931193.1">
    <property type="nucleotide sequence ID" value="NZ_JACCDF010000013.1"/>
</dbReference>
<protein>
    <submittedName>
        <fullName evidence="1">Uncharacterized protein</fullName>
    </submittedName>
</protein>